<accession>A0A3B1D978</accession>
<dbReference type="GO" id="GO:0046872">
    <property type="term" value="F:metal ion binding"/>
    <property type="evidence" value="ECO:0007669"/>
    <property type="project" value="UniProtKB-KW"/>
</dbReference>
<dbReference type="Gene3D" id="3.20.20.70">
    <property type="entry name" value="Aldolase class I"/>
    <property type="match status" value="1"/>
</dbReference>
<keyword evidence="9 14" id="KW-0560">Oxidoreductase</keyword>
<dbReference type="AlphaFoldDB" id="A0A3B1D978"/>
<comment type="cofactor">
    <cofactor evidence="1">
        <name>K(+)</name>
        <dbReference type="ChEBI" id="CHEBI:29103"/>
    </cofactor>
</comment>
<comment type="subunit">
    <text evidence="3">Homotetramer.</text>
</comment>
<name>A0A3B1D978_9ZZZZ</name>
<comment type="catalytic activity">
    <reaction evidence="12">
        <text>IMP + NAD(+) + H2O = XMP + NADH + H(+)</text>
        <dbReference type="Rhea" id="RHEA:11708"/>
        <dbReference type="ChEBI" id="CHEBI:15377"/>
        <dbReference type="ChEBI" id="CHEBI:15378"/>
        <dbReference type="ChEBI" id="CHEBI:57464"/>
        <dbReference type="ChEBI" id="CHEBI:57540"/>
        <dbReference type="ChEBI" id="CHEBI:57945"/>
        <dbReference type="ChEBI" id="CHEBI:58053"/>
        <dbReference type="EC" id="1.1.1.205"/>
    </reaction>
</comment>
<evidence type="ECO:0000313" key="14">
    <source>
        <dbReference type="EMBL" id="VAX25237.1"/>
    </source>
</evidence>
<keyword evidence="11" id="KW-0129">CBS domain</keyword>
<dbReference type="InterPro" id="IPR046342">
    <property type="entry name" value="CBS_dom_sf"/>
</dbReference>
<dbReference type="InterPro" id="IPR001093">
    <property type="entry name" value="IMP_DH_GMPRt"/>
</dbReference>
<dbReference type="FunFam" id="3.20.20.70:FF:000003">
    <property type="entry name" value="GMP reductase"/>
    <property type="match status" value="1"/>
</dbReference>
<dbReference type="PIRSF" id="PIRSF000130">
    <property type="entry name" value="IMPDH"/>
    <property type="match status" value="1"/>
</dbReference>
<dbReference type="InterPro" id="IPR013785">
    <property type="entry name" value="Aldolase_TIM"/>
</dbReference>
<dbReference type="InterPro" id="IPR005990">
    <property type="entry name" value="IMP_DH"/>
</dbReference>
<reference evidence="14" key="1">
    <citation type="submission" date="2018-06" db="EMBL/GenBank/DDBJ databases">
        <authorList>
            <person name="Zhirakovskaya E."/>
        </authorList>
    </citation>
    <scope>NUCLEOTIDE SEQUENCE</scope>
</reference>
<proteinExistence type="inferred from homology"/>
<evidence type="ECO:0000256" key="9">
    <source>
        <dbReference type="ARBA" id="ARBA00023002"/>
    </source>
</evidence>
<feature type="domain" description="CBS" evidence="13">
    <location>
        <begin position="95"/>
        <end position="151"/>
    </location>
</feature>
<dbReference type="Pfam" id="PF00571">
    <property type="entry name" value="CBS"/>
    <property type="match status" value="2"/>
</dbReference>
<dbReference type="CDD" id="cd00381">
    <property type="entry name" value="IMPDH"/>
    <property type="match status" value="1"/>
</dbReference>
<gene>
    <name evidence="14" type="ORF">MNBD_IGNAVI01-907</name>
</gene>
<keyword evidence="8" id="KW-0630">Potassium</keyword>
<dbReference type="HAMAP" id="MF_01964">
    <property type="entry name" value="IMPDH"/>
    <property type="match status" value="1"/>
</dbReference>
<keyword evidence="7" id="KW-0658">Purine biosynthesis</keyword>
<evidence type="ECO:0000256" key="1">
    <source>
        <dbReference type="ARBA" id="ARBA00001958"/>
    </source>
</evidence>
<dbReference type="InterPro" id="IPR000644">
    <property type="entry name" value="CBS_dom"/>
</dbReference>
<dbReference type="SMART" id="SM01240">
    <property type="entry name" value="IMPDH"/>
    <property type="match status" value="1"/>
</dbReference>
<evidence type="ECO:0000256" key="11">
    <source>
        <dbReference type="ARBA" id="ARBA00023122"/>
    </source>
</evidence>
<evidence type="ECO:0000256" key="7">
    <source>
        <dbReference type="ARBA" id="ARBA00022755"/>
    </source>
</evidence>
<dbReference type="GO" id="GO:0003938">
    <property type="term" value="F:IMP dehydrogenase activity"/>
    <property type="evidence" value="ECO:0007669"/>
    <property type="project" value="UniProtKB-EC"/>
</dbReference>
<evidence type="ECO:0000256" key="3">
    <source>
        <dbReference type="ARBA" id="ARBA00011881"/>
    </source>
</evidence>
<protein>
    <submittedName>
        <fullName evidence="14">Inosine-5'-monophosphate dehydrogenase / CBS domain</fullName>
        <ecNumber evidence="14">1.1.1.205</ecNumber>
    </submittedName>
</protein>
<feature type="domain" description="CBS" evidence="13">
    <location>
        <begin position="155"/>
        <end position="215"/>
    </location>
</feature>
<dbReference type="PROSITE" id="PS00487">
    <property type="entry name" value="IMP_DH_GMP_RED"/>
    <property type="match status" value="1"/>
</dbReference>
<dbReference type="EMBL" id="UOGD01000293">
    <property type="protein sequence ID" value="VAX25237.1"/>
    <property type="molecule type" value="Genomic_DNA"/>
</dbReference>
<evidence type="ECO:0000256" key="6">
    <source>
        <dbReference type="ARBA" id="ARBA00022749"/>
    </source>
</evidence>
<dbReference type="CDD" id="cd04601">
    <property type="entry name" value="CBS_pair_IMPDH"/>
    <property type="match status" value="1"/>
</dbReference>
<evidence type="ECO:0000256" key="2">
    <source>
        <dbReference type="ARBA" id="ARBA00005502"/>
    </source>
</evidence>
<keyword evidence="4" id="KW-0479">Metal-binding</keyword>
<organism evidence="14">
    <name type="scientific">hydrothermal vent metagenome</name>
    <dbReference type="NCBI Taxonomy" id="652676"/>
    <lineage>
        <taxon>unclassified sequences</taxon>
        <taxon>metagenomes</taxon>
        <taxon>ecological metagenomes</taxon>
    </lineage>
</organism>
<evidence type="ECO:0000256" key="10">
    <source>
        <dbReference type="ARBA" id="ARBA00023027"/>
    </source>
</evidence>
<keyword evidence="5" id="KW-0677">Repeat</keyword>
<sequence length="489" mass="52888">MSNEKIAYNGITFDDILLLPAKSNVLPRETNIESKLTKNIKLNIPFLSAAMDTVTTSKMAIAMAAQGGMGIIHKNMSIAEQADEVDKVKRSESGMIHQPITLTAEKTIKDATDLMSKYHISGIPIVNNEHKLIGILTNRDLRFVSDLSMKVSEIMTKENLRTTAIGTSLEDAEKLLQKYRIEKLPVVKDDDTLVGLITFKDISKKKKYPLACKDELGRLRVGAGLGVTSDMMERVDALVKVQVDVVVVDTAHGHSEGVLNAVKRIKEKYPKLDVIAGNIVTGEAAKELIECGVDAVKVGIGAGSICTTRMVAGVGVPQISAVMEVFDAIRDTGIPIIADGGVKQTGDVPKAIAAGADTVMMGGMLAGVDETPGEKVLYEGRSFKVYRGMGSIGAMKEGSKDRYFQDAEDDIKKLVPEGVEGRVPYKGPLSDTIYQFIGGLRASMGYCGSRTIEELKTKSQFVKISGAGLRESHPHDIIITKESPNYQSK</sequence>
<dbReference type="GO" id="GO:0006183">
    <property type="term" value="P:GTP biosynthetic process"/>
    <property type="evidence" value="ECO:0007669"/>
    <property type="project" value="TreeGrafter"/>
</dbReference>
<dbReference type="SUPFAM" id="SSF51412">
    <property type="entry name" value="Inosine monophosphate dehydrogenase (IMPDH)"/>
    <property type="match status" value="1"/>
</dbReference>
<dbReference type="GO" id="GO:0006177">
    <property type="term" value="P:GMP biosynthetic process"/>
    <property type="evidence" value="ECO:0007669"/>
    <property type="project" value="UniProtKB-KW"/>
</dbReference>
<comment type="similarity">
    <text evidence="2">Belongs to the IMPDH/GMPR family.</text>
</comment>
<dbReference type="SMART" id="SM00116">
    <property type="entry name" value="CBS"/>
    <property type="match status" value="2"/>
</dbReference>
<dbReference type="SUPFAM" id="SSF54631">
    <property type="entry name" value="CBS-domain pair"/>
    <property type="match status" value="1"/>
</dbReference>
<dbReference type="PANTHER" id="PTHR11911:SF111">
    <property type="entry name" value="INOSINE-5'-MONOPHOSPHATE DEHYDROGENASE"/>
    <property type="match status" value="1"/>
</dbReference>
<evidence type="ECO:0000256" key="5">
    <source>
        <dbReference type="ARBA" id="ARBA00022737"/>
    </source>
</evidence>
<dbReference type="PROSITE" id="PS51371">
    <property type="entry name" value="CBS"/>
    <property type="match status" value="2"/>
</dbReference>
<keyword evidence="10" id="KW-0520">NAD</keyword>
<dbReference type="NCBIfam" id="TIGR01302">
    <property type="entry name" value="IMP_dehydrog"/>
    <property type="match status" value="1"/>
</dbReference>
<evidence type="ECO:0000256" key="12">
    <source>
        <dbReference type="ARBA" id="ARBA00048028"/>
    </source>
</evidence>
<dbReference type="InterPro" id="IPR015875">
    <property type="entry name" value="IMP_DH/GMP_Rdtase_CS"/>
</dbReference>
<dbReference type="Pfam" id="PF00478">
    <property type="entry name" value="IMPDH"/>
    <property type="match status" value="1"/>
</dbReference>
<dbReference type="EC" id="1.1.1.205" evidence="14"/>
<dbReference type="PANTHER" id="PTHR11911">
    <property type="entry name" value="INOSINE-5-MONOPHOSPHATE DEHYDROGENASE RELATED"/>
    <property type="match status" value="1"/>
</dbReference>
<evidence type="ECO:0000256" key="4">
    <source>
        <dbReference type="ARBA" id="ARBA00022723"/>
    </source>
</evidence>
<evidence type="ECO:0000259" key="13">
    <source>
        <dbReference type="PROSITE" id="PS51371"/>
    </source>
</evidence>
<keyword evidence="6" id="KW-0332">GMP biosynthesis</keyword>
<evidence type="ECO:0000256" key="8">
    <source>
        <dbReference type="ARBA" id="ARBA00022958"/>
    </source>
</evidence>